<dbReference type="OrthoDB" id="3696902at2"/>
<evidence type="ECO:0000313" key="2">
    <source>
        <dbReference type="EMBL" id="KGI79547.1"/>
    </source>
</evidence>
<keyword evidence="3" id="KW-1185">Reference proteome</keyword>
<dbReference type="Proteomes" id="UP000029737">
    <property type="component" value="Unassembled WGS sequence"/>
</dbReference>
<evidence type="ECO:0000313" key="1">
    <source>
        <dbReference type="EMBL" id="ASU79731.1"/>
    </source>
</evidence>
<sequence>MDTHHYWLPVSSRTTSRLVRHAFRGRRWQGRASDTSVCGVQCAMVEPSELDWFQAPTCWDCTNILIEEQEQADATLEQ</sequence>
<accession>A0A099D178</accession>
<evidence type="ECO:0000313" key="4">
    <source>
        <dbReference type="Proteomes" id="UP000215043"/>
    </source>
</evidence>
<organism evidence="1 4">
    <name type="scientific">Actinopolyspora erythraea</name>
    <dbReference type="NCBI Taxonomy" id="414996"/>
    <lineage>
        <taxon>Bacteria</taxon>
        <taxon>Bacillati</taxon>
        <taxon>Actinomycetota</taxon>
        <taxon>Actinomycetes</taxon>
        <taxon>Actinopolysporales</taxon>
        <taxon>Actinopolysporaceae</taxon>
        <taxon>Actinopolyspora</taxon>
    </lineage>
</organism>
<dbReference type="AlphaFoldDB" id="A0A099D178"/>
<dbReference type="eggNOG" id="ENOG502ZXRA">
    <property type="taxonomic scope" value="Bacteria"/>
</dbReference>
<proteinExistence type="predicted"/>
<dbReference type="HOGENOM" id="CLU_193034_0_0_11"/>
<dbReference type="EMBL" id="CP022752">
    <property type="protein sequence ID" value="ASU79731.1"/>
    <property type="molecule type" value="Genomic_DNA"/>
</dbReference>
<name>A0A099D178_9ACTN</name>
<dbReference type="KEGG" id="aey:CDG81_17310"/>
<protein>
    <recommendedName>
        <fullName evidence="5">DUF3039 domain-containing protein</fullName>
    </recommendedName>
</protein>
<dbReference type="Proteomes" id="UP000215043">
    <property type="component" value="Chromosome"/>
</dbReference>
<evidence type="ECO:0008006" key="5">
    <source>
        <dbReference type="Google" id="ProtNLM"/>
    </source>
</evidence>
<reference evidence="1 4" key="2">
    <citation type="submission" date="2017-08" db="EMBL/GenBank/DDBJ databases">
        <title>The complete genome sequence of moderately halophilic actinomycete Actinopolyspora erythraea YIM 90600, the producer of novel erythromycin, novel actinopolysporins A-C and tubercidin.</title>
        <authorList>
            <person name="Yin M."/>
            <person name="Tang S."/>
        </authorList>
    </citation>
    <scope>NUCLEOTIDE SEQUENCE [LARGE SCALE GENOMIC DNA]</scope>
    <source>
        <strain evidence="1 4">YIM 90600</strain>
    </source>
</reference>
<evidence type="ECO:0000313" key="3">
    <source>
        <dbReference type="Proteomes" id="UP000029737"/>
    </source>
</evidence>
<reference evidence="2 3" key="1">
    <citation type="journal article" date="2014" name="PLoS ONE">
        <title>Identification and Characterization of a New Erythromycin Biosynthetic Gene Cluster in Actinopolyspora erythraea YIM90600, a Novel Erythronolide-Producing Halophilic Actinomycete Isolated from Salt Field.</title>
        <authorList>
            <person name="Chen D."/>
            <person name="Feng J."/>
            <person name="Huang L."/>
            <person name="Zhang Q."/>
            <person name="Wu J."/>
            <person name="Zhu X."/>
            <person name="Duan Y."/>
            <person name="Xu Z."/>
        </authorList>
    </citation>
    <scope>NUCLEOTIDE SEQUENCE [LARGE SCALE GENOMIC DNA]</scope>
    <source>
        <strain evidence="2 3">YIM90600</strain>
    </source>
</reference>
<dbReference type="EMBL" id="JPMV01000043">
    <property type="protein sequence ID" value="KGI79547.1"/>
    <property type="molecule type" value="Genomic_DNA"/>
</dbReference>
<gene>
    <name evidence="1" type="ORF">CDG81_17310</name>
    <name evidence="2" type="ORF">IL38_22785</name>
</gene>
<dbReference type="RefSeq" id="WP_043578133.1">
    <property type="nucleotide sequence ID" value="NZ_CP022752.1"/>
</dbReference>